<dbReference type="SUPFAM" id="SSF53474">
    <property type="entry name" value="alpha/beta-Hydrolases"/>
    <property type="match status" value="1"/>
</dbReference>
<dbReference type="Gene3D" id="3.40.50.150">
    <property type="entry name" value="Vaccinia Virus protein VP39"/>
    <property type="match status" value="1"/>
</dbReference>
<dbReference type="InterPro" id="IPR036736">
    <property type="entry name" value="ACP-like_sf"/>
</dbReference>
<dbReference type="InterPro" id="IPR006162">
    <property type="entry name" value="Ppantetheine_attach_site"/>
</dbReference>
<dbReference type="Gene3D" id="1.10.10.1830">
    <property type="entry name" value="Non-ribosomal peptide synthase, adenylation domain"/>
    <property type="match status" value="1"/>
</dbReference>
<gene>
    <name evidence="10" type="ORF">NFX46_19160</name>
</gene>
<dbReference type="InterPro" id="IPR041464">
    <property type="entry name" value="TubC_N"/>
</dbReference>
<dbReference type="InterPro" id="IPR001242">
    <property type="entry name" value="Condensation_dom"/>
</dbReference>
<evidence type="ECO:0000313" key="11">
    <source>
        <dbReference type="Proteomes" id="UP001056374"/>
    </source>
</evidence>
<proteinExistence type="inferred from homology"/>
<feature type="domain" description="Carrier" evidence="9">
    <location>
        <begin position="1425"/>
        <end position="1506"/>
    </location>
</feature>
<comment type="cofactor">
    <cofactor evidence="1">
        <name>pantetheine 4'-phosphate</name>
        <dbReference type="ChEBI" id="CHEBI:47942"/>
    </cofactor>
</comment>
<dbReference type="CDD" id="cd12114">
    <property type="entry name" value="A_NRPS_TlmIV_like"/>
    <property type="match status" value="1"/>
</dbReference>
<evidence type="ECO:0000259" key="9">
    <source>
        <dbReference type="PROSITE" id="PS50075"/>
    </source>
</evidence>
<dbReference type="SUPFAM" id="SSF52777">
    <property type="entry name" value="CoA-dependent acyltransferases"/>
    <property type="match status" value="2"/>
</dbReference>
<evidence type="ECO:0000313" key="10">
    <source>
        <dbReference type="EMBL" id="USQ85690.1"/>
    </source>
</evidence>
<dbReference type="PANTHER" id="PTHR45527">
    <property type="entry name" value="NONRIBOSOMAL PEPTIDE SYNTHETASE"/>
    <property type="match status" value="1"/>
</dbReference>
<evidence type="ECO:0000256" key="1">
    <source>
        <dbReference type="ARBA" id="ARBA00001957"/>
    </source>
</evidence>
<comment type="pathway">
    <text evidence="2">Siderophore biosynthesis; mycobactin biosynthesis.</text>
</comment>
<organism evidence="10 11">
    <name type="scientific">Streptomyces phaeoluteigriseus</name>
    <dbReference type="NCBI Taxonomy" id="114686"/>
    <lineage>
        <taxon>Bacteria</taxon>
        <taxon>Bacillati</taxon>
        <taxon>Actinomycetota</taxon>
        <taxon>Actinomycetes</taxon>
        <taxon>Kitasatosporales</taxon>
        <taxon>Streptomycetaceae</taxon>
        <taxon>Streptomyces</taxon>
        <taxon>Streptomyces aurantiacus group</taxon>
    </lineage>
</organism>
<dbReference type="InterPro" id="IPR020459">
    <property type="entry name" value="AMP-binding"/>
</dbReference>
<dbReference type="Proteomes" id="UP001056374">
    <property type="component" value="Chromosome"/>
</dbReference>
<dbReference type="SUPFAM" id="SSF56801">
    <property type="entry name" value="Acetyl-CoA synthetase-like"/>
    <property type="match status" value="1"/>
</dbReference>
<dbReference type="NCBIfam" id="TIGR01733">
    <property type="entry name" value="AA-adenyl-dom"/>
    <property type="match status" value="1"/>
</dbReference>
<evidence type="ECO:0000256" key="7">
    <source>
        <dbReference type="ARBA" id="ARBA00022598"/>
    </source>
</evidence>
<dbReference type="InterPro" id="IPR045851">
    <property type="entry name" value="AMP-bd_C_sf"/>
</dbReference>
<dbReference type="Pfam" id="PF00501">
    <property type="entry name" value="AMP-binding"/>
    <property type="match status" value="1"/>
</dbReference>
<dbReference type="Gene3D" id="1.10.1200.10">
    <property type="entry name" value="ACP-like"/>
    <property type="match status" value="1"/>
</dbReference>
<dbReference type="Gene3D" id="3.40.50.980">
    <property type="match status" value="2"/>
</dbReference>
<keyword evidence="6" id="KW-0597">Phosphoprotein</keyword>
<dbReference type="InterPro" id="IPR013217">
    <property type="entry name" value="Methyltransf_12"/>
</dbReference>
<dbReference type="InterPro" id="IPR029058">
    <property type="entry name" value="AB_hydrolase_fold"/>
</dbReference>
<sequence length="1832" mass="199752">MNVGEFVAELKAAGVVMYEEEGKLRYRTPQGVMTAERLETLRTHRDAVLALLRAEEYGPTVVADPAAAHEPFPLTDVQGAYLLGRSGAFDYGGVACHGYLEIALPHWGAERIEEAWNELILRHPMLRAVVSAEGYQRVLPEVPRYRIRREDLRGAADEVRECALAATRNEMSHQVRPTEQWPLFELRATDTDEALVLHVAVDLLICDYSSIRLLLTELGELCTGARRPEPLGTTFRDYVLAAGAVPEGTRYRRDRDYWWSRIDGLPAAPDLPLRSDSLSAPPRFTRHGLRLTPAQWETLTRRATEAGVTASGVLLQAFAETVGRWSRHPRFTLSLTVQNRLPLRPDVDRVVGDFSSTSLLCVDLTEGTTLLDRMRTVQARLWEDMDHGLCSGVEVLRELARRRGRAEALLPVTFTSTVSGSAGAEGAESGLSLMPEGRLVHGITQTPQVWIDCQVMNDGGGLLAHWDVREGVFPEGVVDDMFAAFSDLVTRLLDTPTAWEDADPLALPARQTRRVADANDTTAARRHQLLHTAVVEQAARTPDRTAVVTPSRNLSYAELLGRARAVADAVLGAGGRPGQRVGIVMEKGWEQVVAVLGVLLADCAYLPVDTTQPALRRNAVLDDAEAHLVLTRSSLLPSLDLPEGTHAVTVDTLDPVDPRDRADRGHRAAPDDLAYVIYTSGSTGTPKGVMISHAAALNTVDDINTRFSVTADDRVLGLAQLGFDLSVYDVFGPLSTGGALVLPDAARRGDPGHWARLLADHAVTVWNSVPAQMQMLEEYLRTDPGADVSRLRLAMLSGDWIPVTLPDAVRRRVPGLNVVSLGGATEAAIWSICHPITTVDPGARSIPYGKPLANQRFHVLDTFLRECPAHVTGELHIAGAGLALGYLGDAERTAERFVTHPVTGERLYRTGDMGRRLDDGAIEFLGRVDRQVKLNGHRVELAEVEAALQTCPGVQTAAAIVQGEGTARRLVAFAEPARTAAPALPTALRNQAATSVGEVVRAVEADDVAVMVDLLDLSALQSMAALFRSCGLFPDATAGHTAEEIIKAVGAAPENHYLVRRWLTALEGEGRVIQDADTGRYRELREDAPGEHEAVLARIDALESRTRWGAELLRYHRVSEQNLAPLVRNEIDLKTLLFPEGRLETAEAAYRDNLISRHNNAVVVSAMREIARRHDGPEPLRLLEIGAGVGGTSTVLVPELTGLNVDYLFTDLSHFFLTAAQEKFQDHPWVRYGLFDLNGDHRAQGFAPNSFDVILLANVLHNSVHAEHVLARLRELLAPGGWLVFIEATRDAYHVMTSMEFNAGLHGFEDERRETGQTFFGREQWLRMLREAGAEVAFCLPEEDSPLSRIGQHVFASRFKADRTRLRPEALVAHLADRLPPYMIPAEIQVADGVPLTGNGKVDRARLEAWTASAAQGRADEGGDAPRSGMEQTLAGLWTDVLPVTFVGRDATFFDLGGDSLLVARLVTRMRERVPEAADLEWDDLLRLVMNRPTVAALAEHLGATRGGAGLAGAAPTSPLVRISDGAAGTADTATRVLVHDGTGTLIPYRAVIRELGDRLPLAGLVVDDIDAFLKADPRTQVAELADRHAGALLADGLGPIHLVGYCMGGLLVPELARRLTAAGAEVTGLTVISSYRVPYLVEDDLLAEYIFARLMRADLVALGYPRDESGTRDLVRATTERFTDTVPQGSLVDRPESALTGPGREALRAFRALAERSQEERLRAVGASMPVEDAGLRSDERLSRLYRIVKHSLVSVASHEATPCELPATFVRQTGEAEIFPGMHRDMTDYWQQVCGEGLRVVDVPGDHFTCVQPPNAGAVARALLAQEDGR</sequence>
<dbReference type="InterPro" id="IPR020845">
    <property type="entry name" value="AMP-binding_CS"/>
</dbReference>
<evidence type="ECO:0000256" key="6">
    <source>
        <dbReference type="ARBA" id="ARBA00022553"/>
    </source>
</evidence>
<dbReference type="SUPFAM" id="SSF47336">
    <property type="entry name" value="ACP-like"/>
    <property type="match status" value="1"/>
</dbReference>
<dbReference type="InterPro" id="IPR000873">
    <property type="entry name" value="AMP-dep_synth/lig_dom"/>
</dbReference>
<dbReference type="CDD" id="cd02440">
    <property type="entry name" value="AdoMet_MTases"/>
    <property type="match status" value="1"/>
</dbReference>
<evidence type="ECO:0000256" key="2">
    <source>
        <dbReference type="ARBA" id="ARBA00005102"/>
    </source>
</evidence>
<dbReference type="EMBL" id="CP099468">
    <property type="protein sequence ID" value="USQ85690.1"/>
    <property type="molecule type" value="Genomic_DNA"/>
</dbReference>
<dbReference type="Pfam" id="PF00975">
    <property type="entry name" value="Thioesterase"/>
    <property type="match status" value="1"/>
</dbReference>
<dbReference type="Gene3D" id="2.30.38.10">
    <property type="entry name" value="Luciferase, Domain 3"/>
    <property type="match status" value="1"/>
</dbReference>
<comment type="similarity">
    <text evidence="3">Belongs to the ATP-dependent AMP-binding enzyme family. MbtB subfamily.</text>
</comment>
<keyword evidence="7" id="KW-0436">Ligase</keyword>
<dbReference type="Pfam" id="PF08242">
    <property type="entry name" value="Methyltransf_12"/>
    <property type="match status" value="1"/>
</dbReference>
<dbReference type="RefSeq" id="WP_252550891.1">
    <property type="nucleotide sequence ID" value="NZ_CP099468.1"/>
</dbReference>
<name>A0ABY4Z9S0_9ACTN</name>
<evidence type="ECO:0000256" key="5">
    <source>
        <dbReference type="ARBA" id="ARBA00022450"/>
    </source>
</evidence>
<dbReference type="PROSITE" id="PS00012">
    <property type="entry name" value="PHOSPHOPANTETHEINE"/>
    <property type="match status" value="1"/>
</dbReference>
<protein>
    <recommendedName>
        <fullName evidence="4">Phenyloxazoline synthase MbtB</fullName>
    </recommendedName>
    <alternativeName>
        <fullName evidence="8">Mycobactin synthetase protein B</fullName>
    </alternativeName>
</protein>
<dbReference type="PROSITE" id="PS00455">
    <property type="entry name" value="AMP_BINDING"/>
    <property type="match status" value="1"/>
</dbReference>
<evidence type="ECO:0000256" key="4">
    <source>
        <dbReference type="ARBA" id="ARBA00016743"/>
    </source>
</evidence>
<accession>A0ABY4Z9S0</accession>
<dbReference type="Gene3D" id="3.30.300.30">
    <property type="match status" value="1"/>
</dbReference>
<dbReference type="InterPro" id="IPR057737">
    <property type="entry name" value="Condensation_MtbB-like"/>
</dbReference>
<dbReference type="Gene3D" id="3.40.50.1820">
    <property type="entry name" value="alpha/beta hydrolase"/>
    <property type="match status" value="1"/>
</dbReference>
<dbReference type="InterPro" id="IPR001031">
    <property type="entry name" value="Thioesterase"/>
</dbReference>
<dbReference type="Gene3D" id="3.30.559.10">
    <property type="entry name" value="Chloramphenicol acetyltransferase-like domain"/>
    <property type="match status" value="1"/>
</dbReference>
<dbReference type="InterPro" id="IPR023213">
    <property type="entry name" value="CAT-like_dom_sf"/>
</dbReference>
<dbReference type="InterPro" id="IPR044894">
    <property type="entry name" value="TubC_N_sf"/>
</dbReference>
<dbReference type="InterPro" id="IPR009081">
    <property type="entry name" value="PP-bd_ACP"/>
</dbReference>
<dbReference type="PANTHER" id="PTHR45527:SF10">
    <property type="entry name" value="PYOCHELIN SYNTHASE PCHF"/>
    <property type="match status" value="1"/>
</dbReference>
<dbReference type="PROSITE" id="PS50075">
    <property type="entry name" value="CARRIER"/>
    <property type="match status" value="1"/>
</dbReference>
<evidence type="ECO:0000256" key="8">
    <source>
        <dbReference type="ARBA" id="ARBA00033440"/>
    </source>
</evidence>
<dbReference type="Pfam" id="PF00550">
    <property type="entry name" value="PP-binding"/>
    <property type="match status" value="1"/>
</dbReference>
<dbReference type="InterPro" id="IPR029063">
    <property type="entry name" value="SAM-dependent_MTases_sf"/>
</dbReference>
<dbReference type="CDD" id="cd19535">
    <property type="entry name" value="Cyc_NRPS"/>
    <property type="match status" value="1"/>
</dbReference>
<dbReference type="SUPFAM" id="SSF53335">
    <property type="entry name" value="S-adenosyl-L-methionine-dependent methyltransferases"/>
    <property type="match status" value="1"/>
</dbReference>
<keyword evidence="11" id="KW-1185">Reference proteome</keyword>
<dbReference type="Pfam" id="PF18563">
    <property type="entry name" value="TubC_N"/>
    <property type="match status" value="1"/>
</dbReference>
<reference evidence="10" key="1">
    <citation type="submission" date="2022-06" db="EMBL/GenBank/DDBJ databases">
        <title>Complete genome sequence of soil microorganisms Streptomyces sp. Qhu-M197 isolated from Alpine meadows habitats on the Tibetan Plateau.</title>
        <authorList>
            <person name="Zhang B."/>
            <person name="Xiang X."/>
            <person name="Fan J."/>
        </authorList>
    </citation>
    <scope>NUCLEOTIDE SEQUENCE</scope>
    <source>
        <strain evidence="10">Qhu-M197</strain>
    </source>
</reference>
<dbReference type="InterPro" id="IPR010071">
    <property type="entry name" value="AA_adenyl_dom"/>
</dbReference>
<evidence type="ECO:0000256" key="3">
    <source>
        <dbReference type="ARBA" id="ARBA00007380"/>
    </source>
</evidence>
<dbReference type="Pfam" id="PF00668">
    <property type="entry name" value="Condensation"/>
    <property type="match status" value="1"/>
</dbReference>
<dbReference type="Gene3D" id="3.30.559.30">
    <property type="entry name" value="Nonribosomal peptide synthetase, condensation domain"/>
    <property type="match status" value="1"/>
</dbReference>
<dbReference type="PRINTS" id="PR00154">
    <property type="entry name" value="AMPBINDING"/>
</dbReference>
<keyword evidence="5" id="KW-0596">Phosphopantetheine</keyword>